<feature type="transmembrane region" description="Helical" evidence="6">
    <location>
        <begin position="316"/>
        <end position="334"/>
    </location>
</feature>
<evidence type="ECO:0000256" key="3">
    <source>
        <dbReference type="ARBA" id="ARBA00022692"/>
    </source>
</evidence>
<dbReference type="Proteomes" id="UP000282930">
    <property type="component" value="Chromosome"/>
</dbReference>
<dbReference type="KEGG" id="ccha:ELD05_10085"/>
<evidence type="ECO:0000256" key="4">
    <source>
        <dbReference type="ARBA" id="ARBA00022989"/>
    </source>
</evidence>
<sequence>MNKKIINQILTLTLCNILTYSLFFFYRVFISRQIGSVGMGLYTFGMTLYYLFYNISSGGILTAISKYIAETSDLPEIKIKTAFVMSRIIFLWSIVIAIFFSLLNPIFCNTIFNTPILQKTIYPLIICTVVVSQSAILKGFFYGIQNPAPPALAEVFENIMRLSIICPLFLSLDKSTSFETKLLLAFLGILAGEISSCGFLIAAYKIKCSKNKLKIDINELAEIPSKIFKISIPLATIGVLGMIFQSLENMIIPKLFELIGMKSTQAISVYGIINGMSFPVALLPLVIINSLSIIIIPTISEIKMYDKTLNSRINSFILATLIVSLPITCIFLLYPVEICQLLYKNQLAGVYLKHISPAIVFYYLSVTLSSILNALGEVIFNFVQNTILTIIRLVLYVLFILIFKNELPYIWITNIFALISCIVMIEKISNLKFKFTIEKGTINTLLLLMCFCLFIMIVLLYFRITNIKIFIPLFLSGYAFFVFVTMLYQKWRKKN</sequence>
<evidence type="ECO:0000256" key="5">
    <source>
        <dbReference type="ARBA" id="ARBA00023136"/>
    </source>
</evidence>
<feature type="transmembrane region" description="Helical" evidence="6">
    <location>
        <begin position="50"/>
        <end position="69"/>
    </location>
</feature>
<evidence type="ECO:0000256" key="6">
    <source>
        <dbReference type="SAM" id="Phobius"/>
    </source>
</evidence>
<feature type="transmembrane region" description="Helical" evidence="6">
    <location>
        <begin position="409"/>
        <end position="425"/>
    </location>
</feature>
<keyword evidence="4 6" id="KW-1133">Transmembrane helix</keyword>
<dbReference type="PANTHER" id="PTHR30250">
    <property type="entry name" value="PST FAMILY PREDICTED COLANIC ACID TRANSPORTER"/>
    <property type="match status" value="1"/>
</dbReference>
<organism evidence="7 8">
    <name type="scientific">Caldicellulosiruptor changbaiensis</name>
    <dbReference type="NCBI Taxonomy" id="1222016"/>
    <lineage>
        <taxon>Bacteria</taxon>
        <taxon>Bacillati</taxon>
        <taxon>Bacillota</taxon>
        <taxon>Bacillota incertae sedis</taxon>
        <taxon>Caldicellulosiruptorales</taxon>
        <taxon>Caldicellulosiruptoraceae</taxon>
        <taxon>Caldicellulosiruptor</taxon>
    </lineage>
</organism>
<feature type="transmembrane region" description="Helical" evidence="6">
    <location>
        <begin position="9"/>
        <end position="30"/>
    </location>
</feature>
<accession>A0A3T0D7A9</accession>
<dbReference type="RefSeq" id="WP_127352334.1">
    <property type="nucleotide sequence ID" value="NZ_CP034791.1"/>
</dbReference>
<feature type="transmembrane region" description="Helical" evidence="6">
    <location>
        <begin position="354"/>
        <end position="375"/>
    </location>
</feature>
<feature type="transmembrane region" description="Helical" evidence="6">
    <location>
        <begin position="182"/>
        <end position="206"/>
    </location>
</feature>
<gene>
    <name evidence="7" type="ORF">ELD05_10085</name>
</gene>
<keyword evidence="5 6" id="KW-0472">Membrane</keyword>
<reference evidence="7 8" key="1">
    <citation type="submission" date="2018-12" db="EMBL/GenBank/DDBJ databases">
        <title>Genome sequence from the cellulolytic species, Caldicellulosiruptor changbaiensis.</title>
        <authorList>
            <person name="Blumer-Schuette S.E."/>
            <person name="Mendoza C."/>
        </authorList>
    </citation>
    <scope>NUCLEOTIDE SEQUENCE [LARGE SCALE GENOMIC DNA]</scope>
    <source>
        <strain evidence="7 8">CBS-Z</strain>
    </source>
</reference>
<feature type="transmembrane region" description="Helical" evidence="6">
    <location>
        <begin position="469"/>
        <end position="488"/>
    </location>
</feature>
<comment type="subcellular location">
    <subcellularLocation>
        <location evidence="1">Cell membrane</location>
        <topology evidence="1">Multi-pass membrane protein</topology>
    </subcellularLocation>
</comment>
<name>A0A3T0D7A9_9FIRM</name>
<dbReference type="InterPro" id="IPR050833">
    <property type="entry name" value="Poly_Biosynth_Transport"/>
</dbReference>
<dbReference type="AlphaFoldDB" id="A0A3T0D7A9"/>
<feature type="transmembrane region" description="Helical" evidence="6">
    <location>
        <begin position="151"/>
        <end position="170"/>
    </location>
</feature>
<keyword evidence="3 6" id="KW-0812">Transmembrane</keyword>
<feature type="transmembrane region" description="Helical" evidence="6">
    <location>
        <begin position="121"/>
        <end position="144"/>
    </location>
</feature>
<feature type="transmembrane region" description="Helical" evidence="6">
    <location>
        <begin position="267"/>
        <end position="296"/>
    </location>
</feature>
<evidence type="ECO:0000256" key="1">
    <source>
        <dbReference type="ARBA" id="ARBA00004651"/>
    </source>
</evidence>
<proteinExistence type="predicted"/>
<dbReference type="Pfam" id="PF01943">
    <property type="entry name" value="Polysacc_synt"/>
    <property type="match status" value="1"/>
</dbReference>
<dbReference type="PANTHER" id="PTHR30250:SF21">
    <property type="entry name" value="LIPID II FLIPPASE MURJ"/>
    <property type="match status" value="1"/>
</dbReference>
<protein>
    <submittedName>
        <fullName evidence="7">Polysaccharide biosynthesis protein</fullName>
    </submittedName>
</protein>
<dbReference type="EMBL" id="CP034791">
    <property type="protein sequence ID" value="AZT90964.1"/>
    <property type="molecule type" value="Genomic_DNA"/>
</dbReference>
<evidence type="ECO:0000256" key="2">
    <source>
        <dbReference type="ARBA" id="ARBA00022475"/>
    </source>
</evidence>
<feature type="transmembrane region" description="Helical" evidence="6">
    <location>
        <begin position="81"/>
        <end position="101"/>
    </location>
</feature>
<feature type="transmembrane region" description="Helical" evidence="6">
    <location>
        <begin position="382"/>
        <end position="403"/>
    </location>
</feature>
<dbReference type="GO" id="GO:0005886">
    <property type="term" value="C:plasma membrane"/>
    <property type="evidence" value="ECO:0007669"/>
    <property type="project" value="UniProtKB-SubCell"/>
</dbReference>
<dbReference type="InterPro" id="IPR002797">
    <property type="entry name" value="Polysacc_synth"/>
</dbReference>
<keyword evidence="2" id="KW-1003">Cell membrane</keyword>
<evidence type="ECO:0000313" key="8">
    <source>
        <dbReference type="Proteomes" id="UP000282930"/>
    </source>
</evidence>
<feature type="transmembrane region" description="Helical" evidence="6">
    <location>
        <begin position="445"/>
        <end position="463"/>
    </location>
</feature>
<evidence type="ECO:0000313" key="7">
    <source>
        <dbReference type="EMBL" id="AZT90964.1"/>
    </source>
</evidence>
<feature type="transmembrane region" description="Helical" evidence="6">
    <location>
        <begin position="227"/>
        <end position="247"/>
    </location>
</feature>
<keyword evidence="8" id="KW-1185">Reference proteome</keyword>